<dbReference type="AlphaFoldDB" id="A0A7S4RR58"/>
<sequence length="104" mass="11242">MYKGVNPFLVLSSTAAPLSSSTFTTSLCPFSLALIKFVHPPLPHLPSTAAPLSPAPPPPPYAHCHLLHAKVSILQCRTCYAQWCKSCKGAHLLILTSTTFLCPW</sequence>
<organism evidence="1">
    <name type="scientific">Ditylum brightwellii</name>
    <dbReference type="NCBI Taxonomy" id="49249"/>
    <lineage>
        <taxon>Eukaryota</taxon>
        <taxon>Sar</taxon>
        <taxon>Stramenopiles</taxon>
        <taxon>Ochrophyta</taxon>
        <taxon>Bacillariophyta</taxon>
        <taxon>Mediophyceae</taxon>
        <taxon>Lithodesmiophycidae</taxon>
        <taxon>Lithodesmiales</taxon>
        <taxon>Lithodesmiaceae</taxon>
        <taxon>Ditylum</taxon>
    </lineage>
</organism>
<proteinExistence type="predicted"/>
<gene>
    <name evidence="1" type="ORF">DBRI00130_LOCUS22221</name>
</gene>
<reference evidence="1" key="1">
    <citation type="submission" date="2021-01" db="EMBL/GenBank/DDBJ databases">
        <authorList>
            <person name="Corre E."/>
            <person name="Pelletier E."/>
            <person name="Niang G."/>
            <person name="Scheremetjew M."/>
            <person name="Finn R."/>
            <person name="Kale V."/>
            <person name="Holt S."/>
            <person name="Cochrane G."/>
            <person name="Meng A."/>
            <person name="Brown T."/>
            <person name="Cohen L."/>
        </authorList>
    </citation>
    <scope>NUCLEOTIDE SEQUENCE</scope>
    <source>
        <strain evidence="1">GSO104</strain>
    </source>
</reference>
<accession>A0A7S4RR58</accession>
<protein>
    <submittedName>
        <fullName evidence="1">Uncharacterized protein</fullName>
    </submittedName>
</protein>
<dbReference type="EMBL" id="HBNS01028244">
    <property type="protein sequence ID" value="CAE4621158.1"/>
    <property type="molecule type" value="Transcribed_RNA"/>
</dbReference>
<name>A0A7S4RR58_9STRA</name>
<evidence type="ECO:0000313" key="1">
    <source>
        <dbReference type="EMBL" id="CAE4621158.1"/>
    </source>
</evidence>